<dbReference type="InterPro" id="IPR001789">
    <property type="entry name" value="Sig_transdc_resp-reg_receiver"/>
</dbReference>
<dbReference type="InterPro" id="IPR003594">
    <property type="entry name" value="HATPase_dom"/>
</dbReference>
<organism evidence="5 6">
    <name type="scientific">Gemmata obscuriglobus</name>
    <dbReference type="NCBI Taxonomy" id="114"/>
    <lineage>
        <taxon>Bacteria</taxon>
        <taxon>Pseudomonadati</taxon>
        <taxon>Planctomycetota</taxon>
        <taxon>Planctomycetia</taxon>
        <taxon>Gemmatales</taxon>
        <taxon>Gemmataceae</taxon>
        <taxon>Gemmata</taxon>
    </lineage>
</organism>
<gene>
    <name evidence="5" type="ORF">C1280_04340</name>
</gene>
<dbReference type="PROSITE" id="PS50110">
    <property type="entry name" value="RESPONSE_REGULATORY"/>
    <property type="match status" value="1"/>
</dbReference>
<proteinExistence type="predicted"/>
<feature type="modified residue" description="4-aspartylphosphate" evidence="3">
    <location>
        <position position="57"/>
    </location>
</feature>
<sequence length="304" mass="32192">MGTDEVTVLVVDDSAVDRLLARRLLEAGGGWRVVQAADGVEAMAALNHFTPAAVLTDMQMPRMDGLALVGHIRREHPRVPVVLMTGSGSEELALAALQLGAASYVPKRNIPLDLVTVIGQVLTASKLDDGRVGALRALRERVSRYVLDNDPALIPPLVQLLREELVAFGLCDATGATRVGTALKEALLNAVYHGNLEVGSASAAPGDGSFARLVAARRDQSPYRNRQVALTATLNPASASYVIADQGPGFDVSSLPEPTDASYLGRATGRGLLFMRTFADEVMFNSAGNQVMLVKRREEPGAGA</sequence>
<dbReference type="AlphaFoldDB" id="A0A2Z3GPV3"/>
<evidence type="ECO:0000259" key="4">
    <source>
        <dbReference type="PROSITE" id="PS50110"/>
    </source>
</evidence>
<evidence type="ECO:0000313" key="6">
    <source>
        <dbReference type="Proteomes" id="UP000245802"/>
    </source>
</evidence>
<keyword evidence="6" id="KW-1185">Reference proteome</keyword>
<dbReference type="Pfam" id="PF13581">
    <property type="entry name" value="HATPase_c_2"/>
    <property type="match status" value="1"/>
</dbReference>
<dbReference type="SUPFAM" id="SSF52172">
    <property type="entry name" value="CheY-like"/>
    <property type="match status" value="1"/>
</dbReference>
<dbReference type="PANTHER" id="PTHR44591">
    <property type="entry name" value="STRESS RESPONSE REGULATOR PROTEIN 1"/>
    <property type="match status" value="1"/>
</dbReference>
<dbReference type="SUPFAM" id="SSF55874">
    <property type="entry name" value="ATPase domain of HSP90 chaperone/DNA topoisomerase II/histidine kinase"/>
    <property type="match status" value="1"/>
</dbReference>
<dbReference type="InterPro" id="IPR011006">
    <property type="entry name" value="CheY-like_superfamily"/>
</dbReference>
<evidence type="ECO:0000313" key="5">
    <source>
        <dbReference type="EMBL" id="AWM36319.1"/>
    </source>
</evidence>
<protein>
    <recommendedName>
        <fullName evidence="4">Response regulatory domain-containing protein</fullName>
    </recommendedName>
</protein>
<keyword evidence="1 3" id="KW-0597">Phosphoprotein</keyword>
<dbReference type="OrthoDB" id="9770645at2"/>
<dbReference type="InterPro" id="IPR036890">
    <property type="entry name" value="HATPase_C_sf"/>
</dbReference>
<dbReference type="Proteomes" id="UP000245802">
    <property type="component" value="Chromosome"/>
</dbReference>
<evidence type="ECO:0000256" key="3">
    <source>
        <dbReference type="PROSITE-ProRule" id="PRU00169"/>
    </source>
</evidence>
<dbReference type="SMART" id="SM00448">
    <property type="entry name" value="REC"/>
    <property type="match status" value="1"/>
</dbReference>
<dbReference type="Gene3D" id="3.30.565.10">
    <property type="entry name" value="Histidine kinase-like ATPase, C-terminal domain"/>
    <property type="match status" value="1"/>
</dbReference>
<keyword evidence="2" id="KW-0902">Two-component regulatory system</keyword>
<name>A0A2Z3GPV3_9BACT</name>
<dbReference type="CDD" id="cd00156">
    <property type="entry name" value="REC"/>
    <property type="match status" value="1"/>
</dbReference>
<accession>A0A2Z3GPV3</accession>
<dbReference type="RefSeq" id="WP_010046980.1">
    <property type="nucleotide sequence ID" value="NZ_CP025958.1"/>
</dbReference>
<dbReference type="EMBL" id="CP025958">
    <property type="protein sequence ID" value="AWM36319.1"/>
    <property type="molecule type" value="Genomic_DNA"/>
</dbReference>
<evidence type="ECO:0000256" key="1">
    <source>
        <dbReference type="ARBA" id="ARBA00022553"/>
    </source>
</evidence>
<dbReference type="CDD" id="cd16936">
    <property type="entry name" value="HATPase_RsbW-like"/>
    <property type="match status" value="1"/>
</dbReference>
<dbReference type="Pfam" id="PF00072">
    <property type="entry name" value="Response_reg"/>
    <property type="match status" value="1"/>
</dbReference>
<evidence type="ECO:0000256" key="2">
    <source>
        <dbReference type="ARBA" id="ARBA00023012"/>
    </source>
</evidence>
<dbReference type="PANTHER" id="PTHR44591:SF14">
    <property type="entry name" value="PROTEIN PILG"/>
    <property type="match status" value="1"/>
</dbReference>
<dbReference type="Gene3D" id="3.40.50.2300">
    <property type="match status" value="1"/>
</dbReference>
<dbReference type="InterPro" id="IPR050595">
    <property type="entry name" value="Bact_response_regulator"/>
</dbReference>
<reference evidence="5 6" key="1">
    <citation type="submission" date="2018-01" db="EMBL/GenBank/DDBJ databases">
        <title>G. obscuriglobus.</title>
        <authorList>
            <person name="Franke J."/>
            <person name="Blomberg W."/>
            <person name="Selmecki A."/>
        </authorList>
    </citation>
    <scope>NUCLEOTIDE SEQUENCE [LARGE SCALE GENOMIC DNA]</scope>
    <source>
        <strain evidence="5 6">DSM 5831</strain>
    </source>
</reference>
<dbReference type="GO" id="GO:0000160">
    <property type="term" value="P:phosphorelay signal transduction system"/>
    <property type="evidence" value="ECO:0007669"/>
    <property type="project" value="UniProtKB-KW"/>
</dbReference>
<dbReference type="KEGG" id="gog:C1280_04340"/>
<feature type="domain" description="Response regulatory" evidence="4">
    <location>
        <begin position="7"/>
        <end position="122"/>
    </location>
</feature>